<accession>J7R4Z3</accession>
<sequence length="438" mass="49198">MVHTPDDIANTILKVAPIQIPNDDTDSLGNKELHVNSYAHPFVQQSSFSNGGHSKSTPINIASHKNQNSAFGSSLATERFLNSSHTSYSSYTNPLTHHKALEPSSFTSDNSKSSFIGSLQSNHSFQKNEIPDNASSTANSNNTNTNTNIITNNNNIDNIINNSNYNNKLAITAGQYIDTNATTTPEHSFQNDPFHTNTTDGDGLENTYYINQNTNDQPHAPQETNCPKRYESISIATLPIDDILQMLTALLDKIVSSNDELNNGGPPAGCEDKQQDHDTINAITSFYGKHVPQITIEQYLLRIQKYCPTTNDIFLSLLVFFDRISKKFNIHQQKQQSNVSDSDEQAPHQTFVMDSYNIHRLLIAGVTVSTKFFSDFFYSNARYARVGGISLQEMNHLELQFLILCDFKLLIPIDELQRYAELLYRFWDSNQKPATWPT</sequence>
<dbReference type="HOGENOM" id="CLU_625640_0_0_1"/>
<dbReference type="InterPro" id="IPR013922">
    <property type="entry name" value="Cyclin_PHO80-like"/>
</dbReference>
<dbReference type="GO" id="GO:0005634">
    <property type="term" value="C:nucleus"/>
    <property type="evidence" value="ECO:0007669"/>
    <property type="project" value="TreeGrafter"/>
</dbReference>
<dbReference type="Proteomes" id="UP000006310">
    <property type="component" value="Chromosome 4"/>
</dbReference>
<dbReference type="CDD" id="cd20558">
    <property type="entry name" value="CYCLIN_ScPCL7-like"/>
    <property type="match status" value="1"/>
</dbReference>
<dbReference type="GeneID" id="34525604"/>
<proteinExistence type="predicted"/>
<dbReference type="STRING" id="1071383.J7R4Z3"/>
<dbReference type="Pfam" id="PF08613">
    <property type="entry name" value="Cyclin"/>
    <property type="match status" value="1"/>
</dbReference>
<dbReference type="PANTHER" id="PTHR15615:SF94">
    <property type="entry name" value="PHO85 CYCLIN-6-RELATED"/>
    <property type="match status" value="1"/>
</dbReference>
<organism evidence="2 3">
    <name type="scientific">Huiozyma naganishii (strain ATCC MYA-139 / BCRC 22969 / CBS 8797 / KCTC 17520 / NBRC 10181 / NCYC 3082 / Yp74L-3)</name>
    <name type="common">Yeast</name>
    <name type="synonym">Kazachstania naganishii</name>
    <dbReference type="NCBI Taxonomy" id="1071383"/>
    <lineage>
        <taxon>Eukaryota</taxon>
        <taxon>Fungi</taxon>
        <taxon>Dikarya</taxon>
        <taxon>Ascomycota</taxon>
        <taxon>Saccharomycotina</taxon>
        <taxon>Saccharomycetes</taxon>
        <taxon>Saccharomycetales</taxon>
        <taxon>Saccharomycetaceae</taxon>
        <taxon>Huiozyma</taxon>
    </lineage>
</organism>
<dbReference type="Gene3D" id="1.10.472.10">
    <property type="entry name" value="Cyclin-like"/>
    <property type="match status" value="1"/>
</dbReference>
<evidence type="ECO:0008006" key="4">
    <source>
        <dbReference type="Google" id="ProtNLM"/>
    </source>
</evidence>
<evidence type="ECO:0000313" key="3">
    <source>
        <dbReference type="Proteomes" id="UP000006310"/>
    </source>
</evidence>
<dbReference type="KEGG" id="kng:KNAG_0D01630"/>
<dbReference type="PANTHER" id="PTHR15615">
    <property type="match status" value="1"/>
</dbReference>
<dbReference type="GO" id="GO:0016538">
    <property type="term" value="F:cyclin-dependent protein serine/threonine kinase regulator activity"/>
    <property type="evidence" value="ECO:0007669"/>
    <property type="project" value="TreeGrafter"/>
</dbReference>
<reference evidence="2 3" key="1">
    <citation type="journal article" date="2011" name="Proc. Natl. Acad. Sci. U.S.A.">
        <title>Evolutionary erosion of yeast sex chromosomes by mating-type switching accidents.</title>
        <authorList>
            <person name="Gordon J.L."/>
            <person name="Armisen D."/>
            <person name="Proux-Wera E."/>
            <person name="Oheigeartaigh S.S."/>
            <person name="Byrne K.P."/>
            <person name="Wolfe K.H."/>
        </authorList>
    </citation>
    <scope>NUCLEOTIDE SEQUENCE [LARGE SCALE GENOMIC DNA]</scope>
    <source>
        <strain evidence="3">ATCC MYA-139 / BCRC 22969 / CBS 8797 / CCRC 22969 / KCTC 17520 / NBRC 10181 / NCYC 3082</strain>
    </source>
</reference>
<dbReference type="RefSeq" id="XP_022464161.1">
    <property type="nucleotide sequence ID" value="XM_022607580.1"/>
</dbReference>
<feature type="compositionally biased region" description="Low complexity" evidence="1">
    <location>
        <begin position="132"/>
        <end position="154"/>
    </location>
</feature>
<dbReference type="EMBL" id="HE978317">
    <property type="protein sequence ID" value="CCK69915.1"/>
    <property type="molecule type" value="Genomic_DNA"/>
</dbReference>
<feature type="region of interest" description="Disordered" evidence="1">
    <location>
        <begin position="125"/>
        <end position="154"/>
    </location>
</feature>
<dbReference type="OrthoDB" id="1060854at2759"/>
<dbReference type="GO" id="GO:0019901">
    <property type="term" value="F:protein kinase binding"/>
    <property type="evidence" value="ECO:0007669"/>
    <property type="project" value="InterPro"/>
</dbReference>
<dbReference type="AlphaFoldDB" id="J7R4Z3"/>
<reference evidence="3" key="2">
    <citation type="submission" date="2012-08" db="EMBL/GenBank/DDBJ databases">
        <title>Genome sequence of Kazachstania naganishii.</title>
        <authorList>
            <person name="Gordon J.L."/>
            <person name="Armisen D."/>
            <person name="Proux-Wera E."/>
            <person name="OhEigeartaigh S.S."/>
            <person name="Byrne K.P."/>
            <person name="Wolfe K.H."/>
        </authorList>
    </citation>
    <scope>NUCLEOTIDE SEQUENCE [LARGE SCALE GENOMIC DNA]</scope>
    <source>
        <strain evidence="3">ATCC MYA-139 / BCRC 22969 / CBS 8797 / CCRC 22969 / KCTC 17520 / NBRC 10181 / NCYC 3082</strain>
    </source>
</reference>
<dbReference type="eggNOG" id="KOG1674">
    <property type="taxonomic scope" value="Eukaryota"/>
</dbReference>
<protein>
    <recommendedName>
        <fullName evidence="4">Cyclin</fullName>
    </recommendedName>
</protein>
<keyword evidence="3" id="KW-1185">Reference proteome</keyword>
<evidence type="ECO:0000256" key="1">
    <source>
        <dbReference type="SAM" id="MobiDB-lite"/>
    </source>
</evidence>
<evidence type="ECO:0000313" key="2">
    <source>
        <dbReference type="EMBL" id="CCK69915.1"/>
    </source>
</evidence>
<name>J7R4Z3_HUIN7</name>
<gene>
    <name evidence="2" type="primary">KNAG0D01630</name>
    <name evidence="2" type="ordered locus">KNAG_0D01630</name>
</gene>
<dbReference type="GO" id="GO:0000307">
    <property type="term" value="C:cyclin-dependent protein kinase holoenzyme complex"/>
    <property type="evidence" value="ECO:0007669"/>
    <property type="project" value="UniProtKB-ARBA"/>
</dbReference>